<comment type="caution">
    <text evidence="3">The sequence shown here is derived from an EMBL/GenBank/DDBJ whole genome shotgun (WGS) entry which is preliminary data.</text>
</comment>
<evidence type="ECO:0000313" key="3">
    <source>
        <dbReference type="EMBL" id="MEA5444987.1"/>
    </source>
</evidence>
<feature type="region of interest" description="Disordered" evidence="1">
    <location>
        <begin position="1"/>
        <end position="30"/>
    </location>
</feature>
<accession>A0AAP6MLS3</accession>
<keyword evidence="3" id="KW-0808">Transferase</keyword>
<organism evidence="3 4">
    <name type="scientific">Natronospira elongata</name>
    <dbReference type="NCBI Taxonomy" id="3110268"/>
    <lineage>
        <taxon>Bacteria</taxon>
        <taxon>Pseudomonadati</taxon>
        <taxon>Pseudomonadota</taxon>
        <taxon>Gammaproteobacteria</taxon>
        <taxon>Natronospirales</taxon>
        <taxon>Natronospiraceae</taxon>
        <taxon>Natronospira</taxon>
    </lineage>
</organism>
<dbReference type="AlphaFoldDB" id="A0AAP6MLS3"/>
<dbReference type="GO" id="GO:0032259">
    <property type="term" value="P:methylation"/>
    <property type="evidence" value="ECO:0007669"/>
    <property type="project" value="UniProtKB-KW"/>
</dbReference>
<keyword evidence="4" id="KW-1185">Reference proteome</keyword>
<gene>
    <name evidence="3" type="ORF">VCB98_04040</name>
</gene>
<protein>
    <submittedName>
        <fullName evidence="3">Uroporphyrinogen-III C-methyltransferase</fullName>
        <ecNumber evidence="3">2.1.1.107</ecNumber>
    </submittedName>
</protein>
<dbReference type="PANTHER" id="PTHR38043">
    <property type="entry name" value="PROTEIN HEMX"/>
    <property type="match status" value="1"/>
</dbReference>
<proteinExistence type="predicted"/>
<dbReference type="GO" id="GO:0004851">
    <property type="term" value="F:uroporphyrin-III C-methyltransferase activity"/>
    <property type="evidence" value="ECO:0007669"/>
    <property type="project" value="UniProtKB-EC"/>
</dbReference>
<evidence type="ECO:0000256" key="1">
    <source>
        <dbReference type="SAM" id="MobiDB-lite"/>
    </source>
</evidence>
<keyword evidence="2" id="KW-1133">Transmembrane helix</keyword>
<reference evidence="3 4" key="1">
    <citation type="submission" date="2023-12" db="EMBL/GenBank/DDBJ databases">
        <title>Whole-genome sequencing of halo(alkali)philic microorganisms from hypersaline lakes.</title>
        <authorList>
            <person name="Sorokin D.Y."/>
            <person name="Merkel A.Y."/>
            <person name="Messina E."/>
            <person name="Yakimov M."/>
        </authorList>
    </citation>
    <scope>NUCLEOTIDE SEQUENCE [LARGE SCALE GENOMIC DNA]</scope>
    <source>
        <strain evidence="3 4">AB-CW1</strain>
    </source>
</reference>
<keyword evidence="2" id="KW-0812">Transmembrane</keyword>
<dbReference type="Proteomes" id="UP001302316">
    <property type="component" value="Unassembled WGS sequence"/>
</dbReference>
<dbReference type="EMBL" id="JAYGII010000005">
    <property type="protein sequence ID" value="MEA5444987.1"/>
    <property type="molecule type" value="Genomic_DNA"/>
</dbReference>
<name>A0AAP6MLS3_9GAMM</name>
<sequence>MSEKDDKPESGKRTDQRSAASAGRSRGRARQSAGNGLSVLALLLSLSLLAAAWWAWEQLGERLDRLDQLTESQREQADRLEQLESRTAELAGLPDTVDDARKATAAVASTQAELEAEISRLDQRTEALRDFVDAGRSAWRVAEVEYLLRLATTELQLAGRHDTAMAALEAADERLAALADPALTPVREALASDRERLRATADPDVTGMAMTLASLIERVDRLSFRRDQLQRDPAERPPGDDADGLWDRLRERGSGVLREMVTIRHEDMPIRPLLAPEQEYFLRRNLELKLESARLALLRGQPETWRATLSEARDWLESWYDLDDDAVAAMDEELARLAEQRIVSERPDIARSLERLQGLMEARD</sequence>
<evidence type="ECO:0000313" key="4">
    <source>
        <dbReference type="Proteomes" id="UP001302316"/>
    </source>
</evidence>
<dbReference type="InterPro" id="IPR007470">
    <property type="entry name" value="HemX"/>
</dbReference>
<feature type="compositionally biased region" description="Low complexity" evidence="1">
    <location>
        <begin position="17"/>
        <end position="30"/>
    </location>
</feature>
<dbReference type="RefSeq" id="WP_346050615.1">
    <property type="nucleotide sequence ID" value="NZ_JAYGII010000005.1"/>
</dbReference>
<feature type="compositionally biased region" description="Basic and acidic residues" evidence="1">
    <location>
        <begin position="1"/>
        <end position="16"/>
    </location>
</feature>
<evidence type="ECO:0000256" key="2">
    <source>
        <dbReference type="SAM" id="Phobius"/>
    </source>
</evidence>
<dbReference type="Pfam" id="PF04375">
    <property type="entry name" value="HemX"/>
    <property type="match status" value="1"/>
</dbReference>
<dbReference type="PANTHER" id="PTHR38043:SF1">
    <property type="entry name" value="PROTEIN HEMX"/>
    <property type="match status" value="1"/>
</dbReference>
<dbReference type="EC" id="2.1.1.107" evidence="3"/>
<feature type="transmembrane region" description="Helical" evidence="2">
    <location>
        <begin position="34"/>
        <end position="56"/>
    </location>
</feature>
<keyword evidence="2" id="KW-0472">Membrane</keyword>
<keyword evidence="3" id="KW-0489">Methyltransferase</keyword>